<comment type="caution">
    <text evidence="3">The sequence shown here is derived from an EMBL/GenBank/DDBJ whole genome shotgun (WGS) entry which is preliminary data.</text>
</comment>
<accession>A0ABT4KN96</accession>
<proteinExistence type="predicted"/>
<dbReference type="EMBL" id="JAPVOI010000005">
    <property type="protein sequence ID" value="MCZ4093455.1"/>
    <property type="molecule type" value="Genomic_DNA"/>
</dbReference>
<dbReference type="RefSeq" id="WP_269285227.1">
    <property type="nucleotide sequence ID" value="NZ_JAPVOI010000005.1"/>
</dbReference>
<gene>
    <name evidence="3" type="ORF">O3W52_26835</name>
</gene>
<feature type="region of interest" description="Disordered" evidence="1">
    <location>
        <begin position="158"/>
        <end position="177"/>
    </location>
</feature>
<keyword evidence="4" id="KW-1185">Reference proteome</keyword>
<evidence type="ECO:0000256" key="2">
    <source>
        <dbReference type="SAM" id="Phobius"/>
    </source>
</evidence>
<evidence type="ECO:0008006" key="5">
    <source>
        <dbReference type="Google" id="ProtNLM"/>
    </source>
</evidence>
<keyword evidence="2" id="KW-1133">Transmembrane helix</keyword>
<name>A0ABT4KN96_9HYPH</name>
<feature type="transmembrane region" description="Helical" evidence="2">
    <location>
        <begin position="20"/>
        <end position="38"/>
    </location>
</feature>
<protein>
    <recommendedName>
        <fullName evidence="5">DUF4760 domain-containing protein</fullName>
    </recommendedName>
</protein>
<keyword evidence="2" id="KW-0812">Transmembrane</keyword>
<sequence length="177" mass="19820">MNLMALETWLRAHEQTVSLASYIIGLCSVLTAVGSLIYNMRNNTRTRNFNNVVSLQGLIRDEKEKFHAVAAIRPRDQKKYKLAAAHYFNILELAAFALNHKFIGGGSGDYLAGWLKDELYGIYGSETQGAVMNELRQVSDPPFGEIYRFHPPEGPLPPKLSLHPRYGPDLSGRLGPF</sequence>
<reference evidence="3" key="1">
    <citation type="submission" date="2022-10" db="EMBL/GenBank/DDBJ databases">
        <title>Whole genome sequencing of three plant growth promoting bacteria isolated from Vachellia tortilis subsp. raddiana in Morocco.</title>
        <authorList>
            <person name="Hnini M."/>
            <person name="Zouagui R."/>
            <person name="Zouagui H."/>
            <person name="Chemao Elfihri M.-W."/>
            <person name="Ibrahimi A."/>
            <person name="Sbabou L."/>
            <person name="Aurag J."/>
        </authorList>
    </citation>
    <scope>NUCLEOTIDE SEQUENCE</scope>
    <source>
        <strain evidence="3">LMR678</strain>
    </source>
</reference>
<dbReference type="Proteomes" id="UP001079430">
    <property type="component" value="Unassembled WGS sequence"/>
</dbReference>
<evidence type="ECO:0000256" key="1">
    <source>
        <dbReference type="SAM" id="MobiDB-lite"/>
    </source>
</evidence>
<evidence type="ECO:0000313" key="4">
    <source>
        <dbReference type="Proteomes" id="UP001079430"/>
    </source>
</evidence>
<evidence type="ECO:0000313" key="3">
    <source>
        <dbReference type="EMBL" id="MCZ4093455.1"/>
    </source>
</evidence>
<keyword evidence="2" id="KW-0472">Membrane</keyword>
<organism evidence="3 4">
    <name type="scientific">Sinorhizobium psoraleae</name>
    <dbReference type="NCBI Taxonomy" id="520838"/>
    <lineage>
        <taxon>Bacteria</taxon>
        <taxon>Pseudomonadati</taxon>
        <taxon>Pseudomonadota</taxon>
        <taxon>Alphaproteobacteria</taxon>
        <taxon>Hyphomicrobiales</taxon>
        <taxon>Rhizobiaceae</taxon>
        <taxon>Sinorhizobium/Ensifer group</taxon>
        <taxon>Sinorhizobium</taxon>
    </lineage>
</organism>